<protein>
    <submittedName>
        <fullName evidence="1">Uncharacterized protein</fullName>
    </submittedName>
</protein>
<accession>A0AAP0EK70</accession>
<comment type="caution">
    <text evidence="1">The sequence shown here is derived from an EMBL/GenBank/DDBJ whole genome shotgun (WGS) entry which is preliminary data.</text>
</comment>
<proteinExistence type="predicted"/>
<dbReference type="AlphaFoldDB" id="A0AAP0EK70"/>
<keyword evidence="2" id="KW-1185">Reference proteome</keyword>
<evidence type="ECO:0000313" key="2">
    <source>
        <dbReference type="Proteomes" id="UP001419268"/>
    </source>
</evidence>
<dbReference type="EMBL" id="JBBNAG010000011">
    <property type="protein sequence ID" value="KAK9094976.1"/>
    <property type="molecule type" value="Genomic_DNA"/>
</dbReference>
<name>A0AAP0EK70_9MAGN</name>
<evidence type="ECO:0000313" key="1">
    <source>
        <dbReference type="EMBL" id="KAK9094976.1"/>
    </source>
</evidence>
<gene>
    <name evidence="1" type="ORF">Scep_026445</name>
</gene>
<dbReference type="Proteomes" id="UP001419268">
    <property type="component" value="Unassembled WGS sequence"/>
</dbReference>
<organism evidence="1 2">
    <name type="scientific">Stephania cephalantha</name>
    <dbReference type="NCBI Taxonomy" id="152367"/>
    <lineage>
        <taxon>Eukaryota</taxon>
        <taxon>Viridiplantae</taxon>
        <taxon>Streptophyta</taxon>
        <taxon>Embryophyta</taxon>
        <taxon>Tracheophyta</taxon>
        <taxon>Spermatophyta</taxon>
        <taxon>Magnoliopsida</taxon>
        <taxon>Ranunculales</taxon>
        <taxon>Menispermaceae</taxon>
        <taxon>Menispermoideae</taxon>
        <taxon>Cissampelideae</taxon>
        <taxon>Stephania</taxon>
    </lineage>
</organism>
<sequence length="89" mass="10016">MCSSKSQGPCSTTCLSAFGVEKSIWKTFSSTSTKVTFFWNDQAFSRDIMRPFVDFLEGCYLPYKASLACQKIGAFAFRSDLKNIHFTIS</sequence>
<reference evidence="1 2" key="1">
    <citation type="submission" date="2024-01" db="EMBL/GenBank/DDBJ databases">
        <title>Genome assemblies of Stephania.</title>
        <authorList>
            <person name="Yang L."/>
        </authorList>
    </citation>
    <scope>NUCLEOTIDE SEQUENCE [LARGE SCALE GENOMIC DNA]</scope>
    <source>
        <strain evidence="1">JXDWG</strain>
        <tissue evidence="1">Leaf</tissue>
    </source>
</reference>